<dbReference type="Gene3D" id="1.20.1280.50">
    <property type="match status" value="1"/>
</dbReference>
<dbReference type="Proteomes" id="UP000799118">
    <property type="component" value="Unassembled WGS sequence"/>
</dbReference>
<proteinExistence type="predicted"/>
<dbReference type="OrthoDB" id="3266451at2759"/>
<protein>
    <submittedName>
        <fullName evidence="1">Uncharacterized protein</fullName>
    </submittedName>
</protein>
<keyword evidence="2" id="KW-1185">Reference proteome</keyword>
<accession>A0A6A4IVR9</accession>
<name>A0A6A4IVR9_9AGAR</name>
<evidence type="ECO:0000313" key="2">
    <source>
        <dbReference type="Proteomes" id="UP000799118"/>
    </source>
</evidence>
<evidence type="ECO:0000313" key="1">
    <source>
        <dbReference type="EMBL" id="KAE9411484.1"/>
    </source>
</evidence>
<dbReference type="AlphaFoldDB" id="A0A6A4IVR9"/>
<gene>
    <name evidence="1" type="ORF">BT96DRAFT_983222</name>
</gene>
<organism evidence="1 2">
    <name type="scientific">Gymnopus androsaceus JB14</name>
    <dbReference type="NCBI Taxonomy" id="1447944"/>
    <lineage>
        <taxon>Eukaryota</taxon>
        <taxon>Fungi</taxon>
        <taxon>Dikarya</taxon>
        <taxon>Basidiomycota</taxon>
        <taxon>Agaricomycotina</taxon>
        <taxon>Agaricomycetes</taxon>
        <taxon>Agaricomycetidae</taxon>
        <taxon>Agaricales</taxon>
        <taxon>Marasmiineae</taxon>
        <taxon>Omphalotaceae</taxon>
        <taxon>Gymnopus</taxon>
    </lineage>
</organism>
<reference evidence="1" key="1">
    <citation type="journal article" date="2019" name="Environ. Microbiol.">
        <title>Fungal ecological strategies reflected in gene transcription - a case study of two litter decomposers.</title>
        <authorList>
            <person name="Barbi F."/>
            <person name="Kohler A."/>
            <person name="Barry K."/>
            <person name="Baskaran P."/>
            <person name="Daum C."/>
            <person name="Fauchery L."/>
            <person name="Ihrmark K."/>
            <person name="Kuo A."/>
            <person name="LaButti K."/>
            <person name="Lipzen A."/>
            <person name="Morin E."/>
            <person name="Grigoriev I.V."/>
            <person name="Henrissat B."/>
            <person name="Lindahl B."/>
            <person name="Martin F."/>
        </authorList>
    </citation>
    <scope>NUCLEOTIDE SEQUENCE</scope>
    <source>
        <strain evidence="1">JB14</strain>
    </source>
</reference>
<dbReference type="EMBL" id="ML769383">
    <property type="protein sequence ID" value="KAE9411484.1"/>
    <property type="molecule type" value="Genomic_DNA"/>
</dbReference>
<sequence>MFPTKVDLTISRIGSSNGSNCYDIIDRNSSVLQKYDDAIARLQERRDFVTKIVAHQKSLVSPIRRLPPDILGSIFGLVAEEPILLNTRTSSQCTGAILPSSWVCSWWRNLILHQPTLWSRIDFRLGPVDDNSEFTSIVREVLLRSGPTTLLCLSLDLFETRETYPLASSGLLRILRTLKEHTTRWKDLKVHVKSFSDLDKL</sequence>